<feature type="domain" description="POTRA" evidence="3">
    <location>
        <begin position="3"/>
        <end position="77"/>
    </location>
</feature>
<dbReference type="GO" id="GO:0098046">
    <property type="term" value="C:type V protein secretion system complex"/>
    <property type="evidence" value="ECO:0007669"/>
    <property type="project" value="TreeGrafter"/>
</dbReference>
<protein>
    <submittedName>
        <fullName evidence="4">Polypeptide-transport-associated, ShlB-type domain protein</fullName>
    </submittedName>
</protein>
<dbReference type="GO" id="GO:0008320">
    <property type="term" value="F:protein transmembrane transporter activity"/>
    <property type="evidence" value="ECO:0007669"/>
    <property type="project" value="TreeGrafter"/>
</dbReference>
<dbReference type="EMBL" id="AUZX01012111">
    <property type="protein sequence ID" value="EQD40359.1"/>
    <property type="molecule type" value="Genomic_DNA"/>
</dbReference>
<accession>T1AH84</accession>
<dbReference type="InterPro" id="IPR034746">
    <property type="entry name" value="POTRA"/>
</dbReference>
<organism evidence="4">
    <name type="scientific">mine drainage metagenome</name>
    <dbReference type="NCBI Taxonomy" id="410659"/>
    <lineage>
        <taxon>unclassified sequences</taxon>
        <taxon>metagenomes</taxon>
        <taxon>ecological metagenomes</taxon>
    </lineage>
</organism>
<dbReference type="InterPro" id="IPR013686">
    <property type="entry name" value="Polypept-transport_assoc_ShlB"/>
</dbReference>
<evidence type="ECO:0000313" key="4">
    <source>
        <dbReference type="EMBL" id="EQD40359.1"/>
    </source>
</evidence>
<sequence length="77" mass="8677">MVIEVKQIVIEGNTQVDTGTLHDLVRDDEGKSLTLRQLQKDAQRVTEFYRARGYPLSRAIIPAQTLDGGQVRILVIE</sequence>
<dbReference type="Pfam" id="PF08479">
    <property type="entry name" value="POTRA_2"/>
    <property type="match status" value="1"/>
</dbReference>
<evidence type="ECO:0000259" key="3">
    <source>
        <dbReference type="PROSITE" id="PS51779"/>
    </source>
</evidence>
<dbReference type="GO" id="GO:0046819">
    <property type="term" value="P:protein secretion by the type V secretion system"/>
    <property type="evidence" value="ECO:0007669"/>
    <property type="project" value="TreeGrafter"/>
</dbReference>
<gene>
    <name evidence="4" type="ORF">B1A_16468</name>
</gene>
<comment type="caution">
    <text evidence="4">The sequence shown here is derived from an EMBL/GenBank/DDBJ whole genome shotgun (WGS) entry which is preliminary data.</text>
</comment>
<dbReference type="AlphaFoldDB" id="T1AH84"/>
<feature type="non-terminal residue" evidence="4">
    <location>
        <position position="77"/>
    </location>
</feature>
<dbReference type="PANTHER" id="PTHR34597">
    <property type="entry name" value="SLR1661 PROTEIN"/>
    <property type="match status" value="1"/>
</dbReference>
<proteinExistence type="predicted"/>
<evidence type="ECO:0000256" key="2">
    <source>
        <dbReference type="ARBA" id="ARBA00023136"/>
    </source>
</evidence>
<dbReference type="Gene3D" id="3.10.20.310">
    <property type="entry name" value="membrane protein fhac"/>
    <property type="match status" value="1"/>
</dbReference>
<dbReference type="PROSITE" id="PS51779">
    <property type="entry name" value="POTRA"/>
    <property type="match status" value="1"/>
</dbReference>
<dbReference type="InterPro" id="IPR051544">
    <property type="entry name" value="TPS_OM_transporter"/>
</dbReference>
<comment type="subcellular location">
    <subcellularLocation>
        <location evidence="1">Membrane</location>
    </subcellularLocation>
</comment>
<reference evidence="4" key="2">
    <citation type="journal article" date="2014" name="ISME J.">
        <title>Microbial stratification in low pH oxic and suboxic macroscopic growths along an acid mine drainage.</title>
        <authorList>
            <person name="Mendez-Garcia C."/>
            <person name="Mesa V."/>
            <person name="Sprenger R.R."/>
            <person name="Richter M."/>
            <person name="Diez M.S."/>
            <person name="Solano J."/>
            <person name="Bargiela R."/>
            <person name="Golyshina O.V."/>
            <person name="Manteca A."/>
            <person name="Ramos J.L."/>
            <person name="Gallego J.R."/>
            <person name="Llorente I."/>
            <person name="Martins Dos Santos V.A."/>
            <person name="Jensen O.N."/>
            <person name="Pelaez A.I."/>
            <person name="Sanchez J."/>
            <person name="Ferrer M."/>
        </authorList>
    </citation>
    <scope>NUCLEOTIDE SEQUENCE</scope>
</reference>
<reference evidence="4" key="1">
    <citation type="submission" date="2013-08" db="EMBL/GenBank/DDBJ databases">
        <authorList>
            <person name="Mendez C."/>
            <person name="Richter M."/>
            <person name="Ferrer M."/>
            <person name="Sanchez J."/>
        </authorList>
    </citation>
    <scope>NUCLEOTIDE SEQUENCE</scope>
</reference>
<keyword evidence="2" id="KW-0472">Membrane</keyword>
<dbReference type="GO" id="GO:0016020">
    <property type="term" value="C:membrane"/>
    <property type="evidence" value="ECO:0007669"/>
    <property type="project" value="UniProtKB-SubCell"/>
</dbReference>
<name>T1AH84_9ZZZZ</name>
<dbReference type="PANTHER" id="PTHR34597:SF1">
    <property type="entry name" value="HEME_HEMOPEXIN TRANSPORTER PROTEIN HUXB"/>
    <property type="match status" value="1"/>
</dbReference>
<evidence type="ECO:0000256" key="1">
    <source>
        <dbReference type="ARBA" id="ARBA00004370"/>
    </source>
</evidence>